<comment type="subcellular location">
    <subcellularLocation>
        <location evidence="1">Cell membrane</location>
        <topology evidence="1">Multi-pass membrane protein</topology>
    </subcellularLocation>
</comment>
<keyword evidence="4" id="KW-1003">Cell membrane</keyword>
<dbReference type="GO" id="GO:0015824">
    <property type="term" value="P:proline transport"/>
    <property type="evidence" value="ECO:0007669"/>
    <property type="project" value="InterPro"/>
</dbReference>
<comment type="catalytic activity">
    <reaction evidence="12">
        <text>L-proline(in) + Na(+)(in) = L-proline(out) + Na(+)(out)</text>
        <dbReference type="Rhea" id="RHEA:28967"/>
        <dbReference type="ChEBI" id="CHEBI:29101"/>
        <dbReference type="ChEBI" id="CHEBI:60039"/>
    </reaction>
</comment>
<evidence type="ECO:0000256" key="8">
    <source>
        <dbReference type="ARBA" id="ARBA00023053"/>
    </source>
</evidence>
<dbReference type="PANTHER" id="PTHR48086">
    <property type="entry name" value="SODIUM/PROLINE SYMPORTER-RELATED"/>
    <property type="match status" value="1"/>
</dbReference>
<feature type="region of interest" description="Disordered" evidence="14">
    <location>
        <begin position="482"/>
        <end position="501"/>
    </location>
</feature>
<evidence type="ECO:0000313" key="17">
    <source>
        <dbReference type="Proteomes" id="UP000016986"/>
    </source>
</evidence>
<keyword evidence="10 15" id="KW-0472">Membrane</keyword>
<protein>
    <recommendedName>
        <fullName evidence="18">Sodium/proline symporter</fullName>
    </recommendedName>
</protein>
<dbReference type="InterPro" id="IPR038377">
    <property type="entry name" value="Na/Glc_symporter_sf"/>
</dbReference>
<evidence type="ECO:0000256" key="3">
    <source>
        <dbReference type="ARBA" id="ARBA00022448"/>
    </source>
</evidence>
<evidence type="ECO:0008006" key="18">
    <source>
        <dbReference type="Google" id="ProtNLM"/>
    </source>
</evidence>
<dbReference type="InterPro" id="IPR001734">
    <property type="entry name" value="Na/solute_symporter"/>
</dbReference>
<dbReference type="PANTHER" id="PTHR48086:SF3">
    <property type="entry name" value="SODIUM_PROLINE SYMPORTER"/>
    <property type="match status" value="1"/>
</dbReference>
<comment type="similarity">
    <text evidence="2 13">Belongs to the sodium:solute symporter (SSF) (TC 2.A.21) family.</text>
</comment>
<evidence type="ECO:0000256" key="15">
    <source>
        <dbReference type="SAM" id="Phobius"/>
    </source>
</evidence>
<dbReference type="PROSITE" id="PS50283">
    <property type="entry name" value="NA_SOLUT_SYMP_3"/>
    <property type="match status" value="1"/>
</dbReference>
<dbReference type="Pfam" id="PF00474">
    <property type="entry name" value="SSF"/>
    <property type="match status" value="1"/>
</dbReference>
<feature type="transmembrane region" description="Helical" evidence="15">
    <location>
        <begin position="445"/>
        <end position="465"/>
    </location>
</feature>
<dbReference type="CDD" id="cd11475">
    <property type="entry name" value="SLC5sbd_PutP"/>
    <property type="match status" value="1"/>
</dbReference>
<keyword evidence="5 15" id="KW-0812">Transmembrane</keyword>
<evidence type="ECO:0000256" key="2">
    <source>
        <dbReference type="ARBA" id="ARBA00006434"/>
    </source>
</evidence>
<keyword evidence="8" id="KW-0915">Sodium</keyword>
<evidence type="ECO:0000256" key="9">
    <source>
        <dbReference type="ARBA" id="ARBA00023065"/>
    </source>
</evidence>
<dbReference type="AlphaFoldDB" id="U2YVX0"/>
<name>U2YVX0_9EURY</name>
<feature type="transmembrane region" description="Helical" evidence="15">
    <location>
        <begin position="157"/>
        <end position="180"/>
    </location>
</feature>
<evidence type="ECO:0000256" key="5">
    <source>
        <dbReference type="ARBA" id="ARBA00022692"/>
    </source>
</evidence>
<evidence type="ECO:0000256" key="10">
    <source>
        <dbReference type="ARBA" id="ARBA00023136"/>
    </source>
</evidence>
<feature type="transmembrane region" description="Helical" evidence="15">
    <location>
        <begin position="233"/>
        <end position="252"/>
    </location>
</feature>
<feature type="transmembrane region" description="Helical" evidence="15">
    <location>
        <begin position="364"/>
        <end position="384"/>
    </location>
</feature>
<evidence type="ECO:0000256" key="13">
    <source>
        <dbReference type="RuleBase" id="RU362091"/>
    </source>
</evidence>
<feature type="transmembrane region" description="Helical" evidence="15">
    <location>
        <begin position="64"/>
        <end position="91"/>
    </location>
</feature>
<dbReference type="GO" id="GO:0005298">
    <property type="term" value="F:proline:sodium symporter activity"/>
    <property type="evidence" value="ECO:0007669"/>
    <property type="project" value="InterPro"/>
</dbReference>
<keyword evidence="9" id="KW-0406">Ion transport</keyword>
<keyword evidence="6" id="KW-0769">Symport</keyword>
<dbReference type="RefSeq" id="WP_020221609.1">
    <property type="nucleotide sequence ID" value="NZ_BANO01000079.1"/>
</dbReference>
<keyword evidence="7 15" id="KW-1133">Transmembrane helix</keyword>
<evidence type="ECO:0000256" key="12">
    <source>
        <dbReference type="ARBA" id="ARBA00033708"/>
    </source>
</evidence>
<dbReference type="GO" id="GO:0031402">
    <property type="term" value="F:sodium ion binding"/>
    <property type="evidence" value="ECO:0007669"/>
    <property type="project" value="InterPro"/>
</dbReference>
<dbReference type="PROSITE" id="PS00457">
    <property type="entry name" value="NA_SOLUT_SYMP_2"/>
    <property type="match status" value="1"/>
</dbReference>
<sequence>MVALSTVTFVLYMGAVFLIGVYGYYGTETFEDFALGGRGMKHWVVGLSAQASDMSMWLLVGLPATAFVTGLPAIWIGIGIIVGTAFNWYVLSKRLRRYSGLLGSITILDFLEERVRDNYGVIKFVGSISLVIFYSIATAGEFIGSGKVSNAVFGFDFFTGTLIGAGLVLVYTLVGGYLAVSYTDVLQSIVMLAAVLILPLIGFIGIGSVSAGLAALHSANGAAVSLFGSQSGLFAVVGFLSGTLGIGLGYPGQPHILVRYMSIDDHRNLRRSSLLGMVWVVFAVYGSIFLGWAAGAYLGDISNTDQIMPLLSMQLLPNWLVGVLIAGAFAGMMSTSDSKFLVATNAVAYNLYKRFVDEDASDRTITLVSRGALVVIIAAAVWMASPSGHVFNVILGGWGGIGASFGPLIIAALYWKRLTKLGAYAGMIVGMGTVAFWLALDVSSFYALVPAFIFSSVAIVVVSLLDDEPPEDVQDEFENAMDTSGLRVEDGHTGQTDVEVD</sequence>
<feature type="transmembrane region" description="Helical" evidence="15">
    <location>
        <begin position="390"/>
        <end position="414"/>
    </location>
</feature>
<dbReference type="Gene3D" id="1.20.1730.10">
    <property type="entry name" value="Sodium/glucose cotransporter"/>
    <property type="match status" value="1"/>
</dbReference>
<keyword evidence="11" id="KW-0739">Sodium transport</keyword>
<dbReference type="InterPro" id="IPR050277">
    <property type="entry name" value="Sodium:Solute_Symporter"/>
</dbReference>
<feature type="transmembrane region" description="Helical" evidence="15">
    <location>
        <begin position="120"/>
        <end position="137"/>
    </location>
</feature>
<proteinExistence type="inferred from homology"/>
<dbReference type="OrthoDB" id="9779at2157"/>
<feature type="transmembrane region" description="Helical" evidence="15">
    <location>
        <begin position="319"/>
        <end position="352"/>
    </location>
</feature>
<gene>
    <name evidence="16" type="ORF">MBEHAL_1672</name>
</gene>
<evidence type="ECO:0000256" key="11">
    <source>
        <dbReference type="ARBA" id="ARBA00023201"/>
    </source>
</evidence>
<evidence type="ECO:0000256" key="6">
    <source>
        <dbReference type="ARBA" id="ARBA00022847"/>
    </source>
</evidence>
<feature type="transmembrane region" description="Helical" evidence="15">
    <location>
        <begin position="273"/>
        <end position="299"/>
    </location>
</feature>
<keyword evidence="17" id="KW-1185">Reference proteome</keyword>
<accession>U2YVX0</accession>
<feature type="transmembrane region" description="Helical" evidence="15">
    <location>
        <begin position="192"/>
        <end position="213"/>
    </location>
</feature>
<dbReference type="NCBIfam" id="TIGR00813">
    <property type="entry name" value="sss"/>
    <property type="match status" value="1"/>
</dbReference>
<reference evidence="16 17" key="1">
    <citation type="submission" date="2013-09" db="EMBL/GenBank/DDBJ databases">
        <title>Whole genome sequencing of Halarchaeum acidiphilum strain MH1-52-1.</title>
        <authorList>
            <person name="Shimane Y."/>
            <person name="Minegishi H."/>
            <person name="Nishi S."/>
            <person name="Echigo A."/>
            <person name="Shuto A."/>
            <person name="Konishi M."/>
            <person name="Ito T."/>
            <person name="Ohkuma M."/>
            <person name="Ohta Y."/>
            <person name="Nagano Y."/>
            <person name="Tsubouchi T."/>
            <person name="Mori K."/>
            <person name="Usui K."/>
            <person name="Kamekura M."/>
            <person name="Usami R."/>
            <person name="Takaki Y."/>
            <person name="Hatada Y."/>
        </authorList>
    </citation>
    <scope>NUCLEOTIDE SEQUENCE [LARGE SCALE GENOMIC DNA]</scope>
    <source>
        <strain evidence="16 17">JCM 16109</strain>
    </source>
</reference>
<dbReference type="InterPro" id="IPR011851">
    <property type="entry name" value="Na/Pro_symporter"/>
</dbReference>
<keyword evidence="3" id="KW-0813">Transport</keyword>
<dbReference type="GO" id="GO:0005886">
    <property type="term" value="C:plasma membrane"/>
    <property type="evidence" value="ECO:0007669"/>
    <property type="project" value="UniProtKB-SubCell"/>
</dbReference>
<feature type="transmembrane region" description="Helical" evidence="15">
    <location>
        <begin position="7"/>
        <end position="25"/>
    </location>
</feature>
<dbReference type="eggNOG" id="arCOG01316">
    <property type="taxonomic scope" value="Archaea"/>
</dbReference>
<evidence type="ECO:0000313" key="16">
    <source>
        <dbReference type="EMBL" id="GAD52912.1"/>
    </source>
</evidence>
<evidence type="ECO:0000256" key="1">
    <source>
        <dbReference type="ARBA" id="ARBA00004651"/>
    </source>
</evidence>
<dbReference type="EMBL" id="BATA01000039">
    <property type="protein sequence ID" value="GAD52912.1"/>
    <property type="molecule type" value="Genomic_DNA"/>
</dbReference>
<comment type="caution">
    <text evidence="16">The sequence shown here is derived from an EMBL/GenBank/DDBJ whole genome shotgun (WGS) entry which is preliminary data.</text>
</comment>
<evidence type="ECO:0000256" key="14">
    <source>
        <dbReference type="SAM" id="MobiDB-lite"/>
    </source>
</evidence>
<evidence type="ECO:0000256" key="4">
    <source>
        <dbReference type="ARBA" id="ARBA00022475"/>
    </source>
</evidence>
<feature type="transmembrane region" description="Helical" evidence="15">
    <location>
        <begin position="421"/>
        <end position="439"/>
    </location>
</feature>
<dbReference type="Proteomes" id="UP000016986">
    <property type="component" value="Unassembled WGS sequence"/>
</dbReference>
<dbReference type="InterPro" id="IPR018212">
    <property type="entry name" value="Na/solute_symporter_CS"/>
</dbReference>
<evidence type="ECO:0000256" key="7">
    <source>
        <dbReference type="ARBA" id="ARBA00022989"/>
    </source>
</evidence>
<organism evidence="16 17">
    <name type="scientific">Halarchaeum acidiphilum MH1-52-1</name>
    <dbReference type="NCBI Taxonomy" id="1261545"/>
    <lineage>
        <taxon>Archaea</taxon>
        <taxon>Methanobacteriati</taxon>
        <taxon>Methanobacteriota</taxon>
        <taxon>Stenosarchaea group</taxon>
        <taxon>Halobacteria</taxon>
        <taxon>Halobacteriales</taxon>
        <taxon>Halobacteriaceae</taxon>
    </lineage>
</organism>